<reference evidence="2" key="1">
    <citation type="submission" date="2019-10" db="EMBL/GenBank/DDBJ databases">
        <title>The sequence and de novo assembly of the wild yak genome.</title>
        <authorList>
            <person name="Liu Y."/>
        </authorList>
    </citation>
    <scope>NUCLEOTIDE SEQUENCE [LARGE SCALE GENOMIC DNA]</scope>
    <source>
        <strain evidence="2">WY2019</strain>
    </source>
</reference>
<protein>
    <submittedName>
        <fullName evidence="2">Uncharacterized protein</fullName>
    </submittedName>
</protein>
<dbReference type="AlphaFoldDB" id="A0A6B0SES2"/>
<proteinExistence type="predicted"/>
<comment type="caution">
    <text evidence="2">The sequence shown here is derived from an EMBL/GenBank/DDBJ whole genome shotgun (WGS) entry which is preliminary data.</text>
</comment>
<feature type="region of interest" description="Disordered" evidence="1">
    <location>
        <begin position="22"/>
        <end position="69"/>
    </location>
</feature>
<keyword evidence="3" id="KW-1185">Reference proteome</keyword>
<feature type="compositionally biased region" description="Basic and acidic residues" evidence="1">
    <location>
        <begin position="44"/>
        <end position="54"/>
    </location>
</feature>
<dbReference type="EMBL" id="VBQZ03000242">
    <property type="protein sequence ID" value="MXQ98476.1"/>
    <property type="molecule type" value="Genomic_DNA"/>
</dbReference>
<feature type="compositionally biased region" description="Basic residues" evidence="1">
    <location>
        <begin position="32"/>
        <end position="43"/>
    </location>
</feature>
<evidence type="ECO:0000256" key="1">
    <source>
        <dbReference type="SAM" id="MobiDB-lite"/>
    </source>
</evidence>
<accession>A0A6B0SES2</accession>
<evidence type="ECO:0000313" key="2">
    <source>
        <dbReference type="EMBL" id="MXQ98476.1"/>
    </source>
</evidence>
<organism evidence="2 3">
    <name type="scientific">Bos mutus</name>
    <name type="common">wild yak</name>
    <dbReference type="NCBI Taxonomy" id="72004"/>
    <lineage>
        <taxon>Eukaryota</taxon>
        <taxon>Metazoa</taxon>
        <taxon>Chordata</taxon>
        <taxon>Craniata</taxon>
        <taxon>Vertebrata</taxon>
        <taxon>Euteleostomi</taxon>
        <taxon>Mammalia</taxon>
        <taxon>Eutheria</taxon>
        <taxon>Laurasiatheria</taxon>
        <taxon>Artiodactyla</taxon>
        <taxon>Ruminantia</taxon>
        <taxon>Pecora</taxon>
        <taxon>Bovidae</taxon>
        <taxon>Bovinae</taxon>
        <taxon>Bos</taxon>
    </lineage>
</organism>
<dbReference type="Proteomes" id="UP000322234">
    <property type="component" value="Unassembled WGS sequence"/>
</dbReference>
<sequence>MNASERTLERIDLKPQRAVISSLRGAAGGRGAARRRAGTARRTPRPDVNKRECRSQFQPDRPCADPVED</sequence>
<evidence type="ECO:0000313" key="3">
    <source>
        <dbReference type="Proteomes" id="UP000322234"/>
    </source>
</evidence>
<gene>
    <name evidence="2" type="ORF">E5288_WYG009469</name>
</gene>
<name>A0A6B0SES2_9CETA</name>